<feature type="domain" description="TniQ" evidence="1">
    <location>
        <begin position="16"/>
        <end position="148"/>
    </location>
</feature>
<dbReference type="KEGG" id="rgi:RGI145_22735"/>
<dbReference type="InterPro" id="IPR009492">
    <property type="entry name" value="TniQ"/>
</dbReference>
<sequence>MKPGQGERSRLNLLVVPPPQEDELISSWLSRVADFHGQPLQRLLREIGGARDFVATVALDVGRPRNLLRPAAAVLGIDVAQLARQTLLATYPWAVRLLAGAPVQSHDLRYAACAHCQEEQRLSCGVMWLRRAWVLAPRTVCAVHHLPLEEVNTGDIAHPVWARYAGRNRKISLSTYIAVKPWQDVRSGAPTSAPTDVDHTGMTTRLRREIALVEEALLNLAASRKRARAGKGQGRAVIVRDLLWAFTRADRHAPDRLLYEACASEYLDRYCFMSRRRRAGPADFARLSLESRHAMIATATVLTGEPILRRRFLHPPGCLRDDMALIHHHLTDADRDEWRQRRRDHD</sequence>
<accession>A0A1L7AN22</accession>
<proteinExistence type="predicted"/>
<evidence type="ECO:0000259" key="1">
    <source>
        <dbReference type="Pfam" id="PF06527"/>
    </source>
</evidence>
<gene>
    <name evidence="2" type="ORF">RGI145_22735</name>
</gene>
<geneLocation type="plasmid" evidence="2 3">
    <name>1</name>
</geneLocation>
<dbReference type="Pfam" id="PF06527">
    <property type="entry name" value="TniQ"/>
    <property type="match status" value="1"/>
</dbReference>
<name>A0A1L7AN22_9PROT</name>
<keyword evidence="2" id="KW-0614">Plasmid</keyword>
<dbReference type="RefSeq" id="WP_075800871.1">
    <property type="nucleotide sequence ID" value="NZ_CP015585.1"/>
</dbReference>
<evidence type="ECO:0000313" key="2">
    <source>
        <dbReference type="EMBL" id="APT60166.1"/>
    </source>
</evidence>
<organism evidence="2 3">
    <name type="scientific">Roseomonas gilardii</name>
    <dbReference type="NCBI Taxonomy" id="257708"/>
    <lineage>
        <taxon>Bacteria</taxon>
        <taxon>Pseudomonadati</taxon>
        <taxon>Pseudomonadota</taxon>
        <taxon>Alphaproteobacteria</taxon>
        <taxon>Acetobacterales</taxon>
        <taxon>Roseomonadaceae</taxon>
        <taxon>Roseomonas</taxon>
    </lineage>
</organism>
<dbReference type="Proteomes" id="UP000185494">
    <property type="component" value="Chromosome 1"/>
</dbReference>
<evidence type="ECO:0000313" key="3">
    <source>
        <dbReference type="Proteomes" id="UP000185494"/>
    </source>
</evidence>
<dbReference type="EMBL" id="CP015585">
    <property type="protein sequence ID" value="APT60166.1"/>
    <property type="molecule type" value="Genomic_DNA"/>
</dbReference>
<protein>
    <recommendedName>
        <fullName evidence="1">TniQ domain-containing protein</fullName>
    </recommendedName>
</protein>
<dbReference type="AlphaFoldDB" id="A0A1L7AN22"/>
<reference evidence="2 3" key="1">
    <citation type="submission" date="2016-05" db="EMBL/GenBank/DDBJ databases">
        <title>Complete Genome and Methylome Analysis of Psychrotrophic Bacterial Isolates from Antarctic Lake Untersee.</title>
        <authorList>
            <person name="Fomenkov A."/>
            <person name="Akimov V.N."/>
            <person name="Vasilyeva L.V."/>
            <person name="Andersen D."/>
            <person name="Vincze T."/>
            <person name="Roberts R.J."/>
        </authorList>
    </citation>
    <scope>NUCLEOTIDE SEQUENCE [LARGE SCALE GENOMIC DNA]</scope>
    <source>
        <strain evidence="2 3">U14-5</strain>
        <plasmid evidence="3">Plasmid 1</plasmid>
    </source>
</reference>